<dbReference type="EMBL" id="CP139781">
    <property type="protein sequence ID" value="WRQ88524.1"/>
    <property type="molecule type" value="Genomic_DNA"/>
</dbReference>
<organism evidence="2 3">
    <name type="scientific">Actomonas aquatica</name>
    <dbReference type="NCBI Taxonomy" id="2866162"/>
    <lineage>
        <taxon>Bacteria</taxon>
        <taxon>Pseudomonadati</taxon>
        <taxon>Verrucomicrobiota</taxon>
        <taxon>Opitutia</taxon>
        <taxon>Opitutales</taxon>
        <taxon>Opitutaceae</taxon>
        <taxon>Actomonas</taxon>
    </lineage>
</organism>
<evidence type="ECO:0000313" key="3">
    <source>
        <dbReference type="Proteomes" id="UP000738431"/>
    </source>
</evidence>
<reference evidence="2 3" key="2">
    <citation type="submission" date="2023-12" db="EMBL/GenBank/DDBJ databases">
        <title>Description of an unclassified Opitutus bacterium of Verrucomicrobiota.</title>
        <authorList>
            <person name="Zhang D.-F."/>
        </authorList>
    </citation>
    <scope>NUCLEOTIDE SEQUENCE [LARGE SCALE GENOMIC DNA]</scope>
    <source>
        <strain evidence="2 3">WL0086</strain>
    </source>
</reference>
<reference evidence="2 3" key="1">
    <citation type="submission" date="2021-08" db="EMBL/GenBank/DDBJ databases">
        <authorList>
            <person name="Zhang D."/>
            <person name="Zhang A."/>
            <person name="Wang L."/>
        </authorList>
    </citation>
    <scope>NUCLEOTIDE SEQUENCE [LARGE SCALE GENOMIC DNA]</scope>
    <source>
        <strain evidence="2 3">WL0086</strain>
    </source>
</reference>
<dbReference type="PANTHER" id="PTHR48090:SF7">
    <property type="entry name" value="RFBJ PROTEIN"/>
    <property type="match status" value="1"/>
</dbReference>
<dbReference type="InterPro" id="IPR029044">
    <property type="entry name" value="Nucleotide-diphossugar_trans"/>
</dbReference>
<evidence type="ECO:0000259" key="1">
    <source>
        <dbReference type="Pfam" id="PF00535"/>
    </source>
</evidence>
<sequence>MSANVRPQPPLKLFSVVIPARDEEESLPSTVSDIHQTFTRKNIPHEIVVVDDGSSDDTWAVLQELKATVPTLAPVQNPGPHGFGRAIIYGLNHSKGDGVVIMMADASDSPEDAATYWDILNEGYDCAFGSRFVKGGKVIDYPRVKLLVNRIANFFVRIGMRHGLNDTTNAFKAYRRTVIDGCRPLIAPHFNLTVEIPLKAIVRGFSYKVTPISWQNRKYGVAKLKIKEMGSRYFFICAYVWLEKYFSRGDYRRPDDRV</sequence>
<dbReference type="InterPro" id="IPR050256">
    <property type="entry name" value="Glycosyltransferase_2"/>
</dbReference>
<dbReference type="Gene3D" id="3.90.550.10">
    <property type="entry name" value="Spore Coat Polysaccharide Biosynthesis Protein SpsA, Chain A"/>
    <property type="match status" value="1"/>
</dbReference>
<keyword evidence="3" id="KW-1185">Reference proteome</keyword>
<protein>
    <submittedName>
        <fullName evidence="2">Glycosyltransferase family 2 protein</fullName>
    </submittedName>
</protein>
<gene>
    <name evidence="2" type="ORF">K1X11_003855</name>
</gene>
<accession>A0ABZ1CD28</accession>
<proteinExistence type="predicted"/>
<dbReference type="RefSeq" id="WP_221032960.1">
    <property type="nucleotide sequence ID" value="NZ_CP139781.1"/>
</dbReference>
<dbReference type="CDD" id="cd04179">
    <property type="entry name" value="DPM_DPG-synthase_like"/>
    <property type="match status" value="1"/>
</dbReference>
<dbReference type="InterPro" id="IPR001173">
    <property type="entry name" value="Glyco_trans_2-like"/>
</dbReference>
<dbReference type="Pfam" id="PF00535">
    <property type="entry name" value="Glycos_transf_2"/>
    <property type="match status" value="1"/>
</dbReference>
<feature type="domain" description="Glycosyltransferase 2-like" evidence="1">
    <location>
        <begin position="15"/>
        <end position="179"/>
    </location>
</feature>
<dbReference type="SUPFAM" id="SSF53448">
    <property type="entry name" value="Nucleotide-diphospho-sugar transferases"/>
    <property type="match status" value="1"/>
</dbReference>
<dbReference type="Proteomes" id="UP000738431">
    <property type="component" value="Chromosome"/>
</dbReference>
<dbReference type="PANTHER" id="PTHR48090">
    <property type="entry name" value="UNDECAPRENYL-PHOSPHATE 4-DEOXY-4-FORMAMIDO-L-ARABINOSE TRANSFERASE-RELATED"/>
    <property type="match status" value="1"/>
</dbReference>
<evidence type="ECO:0000313" key="2">
    <source>
        <dbReference type="EMBL" id="WRQ88524.1"/>
    </source>
</evidence>
<name>A0ABZ1CD28_9BACT</name>